<sequence length="33" mass="3739">MNQPKIAVDLILKKLTESTEQVKTRVQKASEVL</sequence>
<protein>
    <submittedName>
        <fullName evidence="1">Uncharacterized protein</fullName>
    </submittedName>
</protein>
<evidence type="ECO:0000313" key="2">
    <source>
        <dbReference type="Proteomes" id="UP000014977"/>
    </source>
</evidence>
<proteinExistence type="predicted"/>
<organism evidence="1 2">
    <name type="scientific">Desulfococcus multivorans DSM 2059</name>
    <dbReference type="NCBI Taxonomy" id="1121405"/>
    <lineage>
        <taxon>Bacteria</taxon>
        <taxon>Pseudomonadati</taxon>
        <taxon>Thermodesulfobacteriota</taxon>
        <taxon>Desulfobacteria</taxon>
        <taxon>Desulfobacterales</taxon>
        <taxon>Desulfococcaceae</taxon>
        <taxon>Desulfococcus</taxon>
    </lineage>
</organism>
<dbReference type="Proteomes" id="UP000014977">
    <property type="component" value="Unassembled WGS sequence"/>
</dbReference>
<accession>S7VDU8</accession>
<reference evidence="1 2" key="1">
    <citation type="journal article" date="2013" name="Genome Announc.">
        <title>Draft genome sequences for three mercury-methylating, sulfate-reducing bacteria.</title>
        <authorList>
            <person name="Brown S.D."/>
            <person name="Hurt R.A.Jr."/>
            <person name="Gilmour C.C."/>
            <person name="Elias D.A."/>
        </authorList>
    </citation>
    <scope>NUCLEOTIDE SEQUENCE [LARGE SCALE GENOMIC DNA]</scope>
    <source>
        <strain evidence="1 2">DSM 2059</strain>
    </source>
</reference>
<comment type="caution">
    <text evidence="1">The sequence shown here is derived from an EMBL/GenBank/DDBJ whole genome shotgun (WGS) entry which is preliminary data.</text>
</comment>
<evidence type="ECO:0000313" key="1">
    <source>
        <dbReference type="EMBL" id="EPR42618.1"/>
    </source>
</evidence>
<keyword evidence="2" id="KW-1185">Reference proteome</keyword>
<dbReference type="AlphaFoldDB" id="S7VDU8"/>
<feature type="non-terminal residue" evidence="1">
    <location>
        <position position="33"/>
    </location>
</feature>
<gene>
    <name evidence="1" type="ORF">dsmv_1606</name>
</gene>
<dbReference type="EMBL" id="ATHJ01000064">
    <property type="protein sequence ID" value="EPR42618.1"/>
    <property type="molecule type" value="Genomic_DNA"/>
</dbReference>
<name>S7VDU8_DESML</name>